<evidence type="ECO:0000256" key="4">
    <source>
        <dbReference type="ARBA" id="ARBA00022692"/>
    </source>
</evidence>
<dbReference type="PANTHER" id="PTHR34856">
    <property type="entry name" value="PROTEIN NRFD"/>
    <property type="match status" value="1"/>
</dbReference>
<keyword evidence="3" id="KW-1003">Cell membrane</keyword>
<evidence type="ECO:0000256" key="5">
    <source>
        <dbReference type="ARBA" id="ARBA00022989"/>
    </source>
</evidence>
<proteinExistence type="inferred from homology"/>
<comment type="similarity">
    <text evidence="2">Belongs to the NrfD family.</text>
</comment>
<protein>
    <submittedName>
        <fullName evidence="8">Polysulphide reductase, NrfD</fullName>
    </submittedName>
</protein>
<evidence type="ECO:0000313" key="8">
    <source>
        <dbReference type="EMBL" id="SMX63058.1"/>
    </source>
</evidence>
<keyword evidence="5" id="KW-1133">Transmembrane helix</keyword>
<feature type="compositionally biased region" description="Basic and acidic residues" evidence="7">
    <location>
        <begin position="7"/>
        <end position="17"/>
    </location>
</feature>
<evidence type="ECO:0000256" key="7">
    <source>
        <dbReference type="SAM" id="MobiDB-lite"/>
    </source>
</evidence>
<dbReference type="InterPro" id="IPR052049">
    <property type="entry name" value="Electron_transfer_protein"/>
</dbReference>
<dbReference type="AlphaFoldDB" id="A0A2H1HJF3"/>
<reference evidence="8 9" key="1">
    <citation type="submission" date="2017-03" db="EMBL/GenBank/DDBJ databases">
        <authorList>
            <person name="Afonso C.L."/>
            <person name="Miller P.J."/>
            <person name="Scott M.A."/>
            <person name="Spackman E."/>
            <person name="Goraichik I."/>
            <person name="Dimitrov K.M."/>
            <person name="Suarez D.L."/>
            <person name="Swayne D.E."/>
        </authorList>
    </citation>
    <scope>NUCLEOTIDE SEQUENCE [LARGE SCALE GENOMIC DNA]</scope>
    <source>
        <strain evidence="8 9">CIP 102111</strain>
    </source>
</reference>
<gene>
    <name evidence="8" type="ORF">BC102111_00080</name>
</gene>
<evidence type="ECO:0000256" key="2">
    <source>
        <dbReference type="ARBA" id="ARBA00008929"/>
    </source>
</evidence>
<evidence type="ECO:0000256" key="3">
    <source>
        <dbReference type="ARBA" id="ARBA00022475"/>
    </source>
</evidence>
<dbReference type="GeneID" id="99774498"/>
<dbReference type="Proteomes" id="UP000234333">
    <property type="component" value="Unassembled WGS sequence"/>
</dbReference>
<dbReference type="RefSeq" id="WP_101623334.1">
    <property type="nucleotide sequence ID" value="NZ_FXZC01000001.1"/>
</dbReference>
<keyword evidence="4" id="KW-0812">Transmembrane</keyword>
<keyword evidence="6" id="KW-0472">Membrane</keyword>
<name>A0A2H1HJF3_9MICO</name>
<evidence type="ECO:0000256" key="1">
    <source>
        <dbReference type="ARBA" id="ARBA00004651"/>
    </source>
</evidence>
<dbReference type="Gene3D" id="1.20.1630.10">
    <property type="entry name" value="Formate dehydrogenase/DMSO reductase domain"/>
    <property type="match status" value="1"/>
</dbReference>
<accession>A0A2H1HJF3</accession>
<comment type="subcellular location">
    <subcellularLocation>
        <location evidence="1">Cell membrane</location>
        <topology evidence="1">Multi-pass membrane protein</topology>
    </subcellularLocation>
</comment>
<organism evidence="8 9">
    <name type="scientific">Brevibacterium casei CIP 102111</name>
    <dbReference type="NCBI Taxonomy" id="1255625"/>
    <lineage>
        <taxon>Bacteria</taxon>
        <taxon>Bacillati</taxon>
        <taxon>Actinomycetota</taxon>
        <taxon>Actinomycetes</taxon>
        <taxon>Micrococcales</taxon>
        <taxon>Brevibacteriaceae</taxon>
        <taxon>Brevibacterium</taxon>
    </lineage>
</organism>
<dbReference type="GO" id="GO:0005886">
    <property type="term" value="C:plasma membrane"/>
    <property type="evidence" value="ECO:0007669"/>
    <property type="project" value="UniProtKB-SubCell"/>
</dbReference>
<evidence type="ECO:0000256" key="6">
    <source>
        <dbReference type="ARBA" id="ARBA00023136"/>
    </source>
</evidence>
<dbReference type="Pfam" id="PF03916">
    <property type="entry name" value="NrfD"/>
    <property type="match status" value="1"/>
</dbReference>
<dbReference type="InterPro" id="IPR005614">
    <property type="entry name" value="NrfD-like"/>
</dbReference>
<dbReference type="EMBL" id="FXZC01000001">
    <property type="protein sequence ID" value="SMX63058.1"/>
    <property type="molecule type" value="Genomic_DNA"/>
</dbReference>
<sequence>MSTSEYDSYRPPEPEGGRKKRRRGGRGGPGSGRGSGGQGGSGGGWQNRGADGGREMPMVEDVEFTSYYGRPIVKPPPWGHEISLYLFLGGLAGGSTLLGLGSQLSDRPGMRAATRLTAITATAVGGAALVKDLGRPERFINMMRVVKVSSPMSLGTWILSGFGVGAGITSVIEVDRLTREKLIPLGPFRKLLHALELPAALESALFATPLAAYTAVLLGDTAVPTWNAAGRNGLPYVFVSSASLAAGGAAMALSPVREAEPARLLALMGSAGDMYAMSQMKKRMHPVEVEPMEDGEPGHKLHRAEKLLIAGAIGAAVVEVGARVFAKKLGSRTGDKALGVAKGAAKGAASGLVSGVASLKGAGVVKAAASGAAGRVAASGAATVAANKAGRSWKTRTLLRTLSVVSGAALAAASAYTRFGVLEAGIESTKDPRHVIEPQRARLAERRARGITDDSITTA</sequence>
<feature type="region of interest" description="Disordered" evidence="7">
    <location>
        <begin position="1"/>
        <end position="54"/>
    </location>
</feature>
<feature type="compositionally biased region" description="Gly residues" evidence="7">
    <location>
        <begin position="26"/>
        <end position="46"/>
    </location>
</feature>
<evidence type="ECO:0000313" key="9">
    <source>
        <dbReference type="Proteomes" id="UP000234333"/>
    </source>
</evidence>
<dbReference type="PANTHER" id="PTHR34856:SF2">
    <property type="entry name" value="PROTEIN NRFD"/>
    <property type="match status" value="1"/>
</dbReference>